<proteinExistence type="predicted"/>
<name>A0ABP2PCH4_9BURK</name>
<evidence type="ECO:0000313" key="1">
    <source>
        <dbReference type="EMBL" id="EIM94947.1"/>
    </source>
</evidence>
<organism evidence="1 2">
    <name type="scientific">Paraburkholderia hospita</name>
    <dbReference type="NCBI Taxonomy" id="169430"/>
    <lineage>
        <taxon>Bacteria</taxon>
        <taxon>Pseudomonadati</taxon>
        <taxon>Pseudomonadota</taxon>
        <taxon>Betaproteobacteria</taxon>
        <taxon>Burkholderiales</taxon>
        <taxon>Burkholderiaceae</taxon>
        <taxon>Paraburkholderia</taxon>
    </lineage>
</organism>
<dbReference type="Proteomes" id="UP000004980">
    <property type="component" value="Unassembled WGS sequence"/>
</dbReference>
<comment type="caution">
    <text evidence="1">The sequence shown here is derived from an EMBL/GenBank/DDBJ whole genome shotgun (WGS) entry which is preliminary data.</text>
</comment>
<protein>
    <submittedName>
        <fullName evidence="1">Signal peptide protein</fullName>
    </submittedName>
</protein>
<sequence>MGWSFNNAYARHDIEEIDMNRGFRMIVSMTGVVAASFAAHATLAAGGGGMSAAQVVERNVAARGGLQAWRAVNTMTLSGQIDVGGTKPVKLQYVMTMKRPHKSRFELNFDNQIAFQVYDGSQGWKVRPFLGRNVAEPYTPAEAKSAAETADLDGPLVDYAAKGSQVALQGMETIDGHRAYKLLLTTKDHAQRHVWIDASSFLEVKVEGDPRKLDGRMHVVSVYYRDYRREGGLMVPHLLETQVTGVKQKHQMTIQHVTVNQPADDALFAKPQLPAQPQSAPARVAAK</sequence>
<dbReference type="Gene3D" id="2.50.20.10">
    <property type="entry name" value="Lipoprotein localisation LolA/LolB/LppX"/>
    <property type="match status" value="1"/>
</dbReference>
<dbReference type="EMBL" id="AKAU01000257">
    <property type="protein sequence ID" value="EIM94947.1"/>
    <property type="molecule type" value="Genomic_DNA"/>
</dbReference>
<accession>A0ABP2PCH4</accession>
<keyword evidence="2" id="KW-1185">Reference proteome</keyword>
<gene>
    <name evidence="1" type="ORF">WQE_41799</name>
</gene>
<reference evidence="1 2" key="1">
    <citation type="journal article" date="2012" name="J. Bacteriol.">
        <title>Draft Genome Sequence of the Soil Bacterium Burkholderia terrae Strain BS001, Which Interacts with Fungal Surface Structures.</title>
        <authorList>
            <person name="Nazir R."/>
            <person name="Hansen M.A."/>
            <person name="Sorensen S."/>
            <person name="van Elsas J.D."/>
        </authorList>
    </citation>
    <scope>NUCLEOTIDE SEQUENCE [LARGE SCALE GENOMIC DNA]</scope>
    <source>
        <strain evidence="1 2">BS001</strain>
    </source>
</reference>
<evidence type="ECO:0000313" key="2">
    <source>
        <dbReference type="Proteomes" id="UP000004980"/>
    </source>
</evidence>